<dbReference type="Proteomes" id="UP000215127">
    <property type="component" value="Chromosome 9"/>
</dbReference>
<accession>A0A1X7S2F0</accession>
<reference evidence="2 3" key="1">
    <citation type="submission" date="2016-06" db="EMBL/GenBank/DDBJ databases">
        <authorList>
            <person name="Kjaerup R.B."/>
            <person name="Dalgaard T.S."/>
            <person name="Juul-Madsen H.R."/>
        </authorList>
    </citation>
    <scope>NUCLEOTIDE SEQUENCE [LARGE SCALE GENOMIC DNA]</scope>
</reference>
<organism evidence="2 3">
    <name type="scientific">Zymoseptoria tritici (strain ST99CH_3D7)</name>
    <dbReference type="NCBI Taxonomy" id="1276538"/>
    <lineage>
        <taxon>Eukaryota</taxon>
        <taxon>Fungi</taxon>
        <taxon>Dikarya</taxon>
        <taxon>Ascomycota</taxon>
        <taxon>Pezizomycotina</taxon>
        <taxon>Dothideomycetes</taxon>
        <taxon>Dothideomycetidae</taxon>
        <taxon>Mycosphaerellales</taxon>
        <taxon>Mycosphaerellaceae</taxon>
        <taxon>Zymoseptoria</taxon>
    </lineage>
</organism>
<sequence length="182" mass="20241">MLSSLLSLLALSASLISAEESIPYKLKTESDSTFLYITPIDDCKYKVSATGYSGAGSKFHWTDTQNINNSTIVATDYGPNALLDVYAVRRPESLGMAQVFVRTNISEEERTFTQQISIADSQLRYGGYEGVPYVFFFCNTEVTDDFVDLPHTLFIRRSDICLPEGCWDTVLDLTSQGLRGNS</sequence>
<keyword evidence="1" id="KW-0732">Signal</keyword>
<feature type="chain" id="PRO_5010888044" evidence="1">
    <location>
        <begin position="19"/>
        <end position="182"/>
    </location>
</feature>
<protein>
    <submittedName>
        <fullName evidence="2">Uncharacterized protein</fullName>
    </submittedName>
</protein>
<feature type="signal peptide" evidence="1">
    <location>
        <begin position="1"/>
        <end position="18"/>
    </location>
</feature>
<dbReference type="AlphaFoldDB" id="A0A1X7S2F0"/>
<evidence type="ECO:0000256" key="1">
    <source>
        <dbReference type="SAM" id="SignalP"/>
    </source>
</evidence>
<keyword evidence="3" id="KW-1185">Reference proteome</keyword>
<name>A0A1X7S2F0_ZYMT9</name>
<evidence type="ECO:0000313" key="3">
    <source>
        <dbReference type="Proteomes" id="UP000215127"/>
    </source>
</evidence>
<evidence type="ECO:0000313" key="2">
    <source>
        <dbReference type="EMBL" id="SMQ53856.1"/>
    </source>
</evidence>
<proteinExistence type="predicted"/>
<dbReference type="EMBL" id="LT853700">
    <property type="protein sequence ID" value="SMQ53856.1"/>
    <property type="molecule type" value="Genomic_DNA"/>
</dbReference>
<gene>
    <name evidence="2" type="ORF">ZT3D7_G9010</name>
</gene>